<evidence type="ECO:0008006" key="3">
    <source>
        <dbReference type="Google" id="ProtNLM"/>
    </source>
</evidence>
<name>A0A559SQL7_9HYPH</name>
<sequence length="53" mass="5250">MKKTTCAACDCELGPTAISVKLGGKTVEVCCEECAAALKEADAAATAATTGKN</sequence>
<protein>
    <recommendedName>
        <fullName evidence="3">Metallothionein</fullName>
    </recommendedName>
</protein>
<dbReference type="Proteomes" id="UP000319824">
    <property type="component" value="Unassembled WGS sequence"/>
</dbReference>
<dbReference type="RefSeq" id="WP_167521945.1">
    <property type="nucleotide sequence ID" value="NZ_ATTQ01000005.1"/>
</dbReference>
<dbReference type="EMBL" id="VISO01000003">
    <property type="protein sequence ID" value="TVZ64635.1"/>
    <property type="molecule type" value="Genomic_DNA"/>
</dbReference>
<gene>
    <name evidence="1" type="ORF">BCL32_4897</name>
</gene>
<organism evidence="1 2">
    <name type="scientific">Rhizobium mongolense USDA 1844</name>
    <dbReference type="NCBI Taxonomy" id="1079460"/>
    <lineage>
        <taxon>Bacteria</taxon>
        <taxon>Pseudomonadati</taxon>
        <taxon>Pseudomonadota</taxon>
        <taxon>Alphaproteobacteria</taxon>
        <taxon>Hyphomicrobiales</taxon>
        <taxon>Rhizobiaceae</taxon>
        <taxon>Rhizobium/Agrobacterium group</taxon>
        <taxon>Rhizobium</taxon>
    </lineage>
</organism>
<proteinExistence type="predicted"/>
<comment type="caution">
    <text evidence="1">The sequence shown here is derived from an EMBL/GenBank/DDBJ whole genome shotgun (WGS) entry which is preliminary data.</text>
</comment>
<evidence type="ECO:0000313" key="1">
    <source>
        <dbReference type="EMBL" id="TVZ64635.1"/>
    </source>
</evidence>
<evidence type="ECO:0000313" key="2">
    <source>
        <dbReference type="Proteomes" id="UP000319824"/>
    </source>
</evidence>
<dbReference type="AlphaFoldDB" id="A0A559SQL7"/>
<accession>A0A559SQL7</accession>
<reference evidence="1 2" key="1">
    <citation type="submission" date="2019-06" db="EMBL/GenBank/DDBJ databases">
        <title>Pac Bio to generate improved reference genome sequences for organisms with transposon mutant libraries (support for FEBA project).</title>
        <authorList>
            <person name="Blow M."/>
        </authorList>
    </citation>
    <scope>NUCLEOTIDE SEQUENCE [LARGE SCALE GENOMIC DNA]</scope>
    <source>
        <strain evidence="1 2">USDA 1844</strain>
    </source>
</reference>